<gene>
    <name evidence="1" type="ORF">SORBI_3010G207325</name>
</gene>
<sequence>MMIHLASSSLQERKMASSTSLWQIFLMAKKDVLDGTKQVNLLPLNVIGFTLMGLPRPSSGALSLLARAGDRRTAARRPLSSLASRCSIALASRCDIALASKCWNILLLIILRLVIGII</sequence>
<dbReference type="InParanoid" id="A0A1W0VU43"/>
<evidence type="ECO:0000313" key="1">
    <source>
        <dbReference type="EMBL" id="OQU76781.1"/>
    </source>
</evidence>
<proteinExistence type="predicted"/>
<dbReference type="EMBL" id="CM000769">
    <property type="protein sequence ID" value="OQU76781.1"/>
    <property type="molecule type" value="Genomic_DNA"/>
</dbReference>
<reference evidence="1 2" key="1">
    <citation type="journal article" date="2009" name="Nature">
        <title>The Sorghum bicolor genome and the diversification of grasses.</title>
        <authorList>
            <person name="Paterson A.H."/>
            <person name="Bowers J.E."/>
            <person name="Bruggmann R."/>
            <person name="Dubchak I."/>
            <person name="Grimwood J."/>
            <person name="Gundlach H."/>
            <person name="Haberer G."/>
            <person name="Hellsten U."/>
            <person name="Mitros T."/>
            <person name="Poliakov A."/>
            <person name="Schmutz J."/>
            <person name="Spannagl M."/>
            <person name="Tang H."/>
            <person name="Wang X."/>
            <person name="Wicker T."/>
            <person name="Bharti A.K."/>
            <person name="Chapman J."/>
            <person name="Feltus F.A."/>
            <person name="Gowik U."/>
            <person name="Grigoriev I.V."/>
            <person name="Lyons E."/>
            <person name="Maher C.A."/>
            <person name="Martis M."/>
            <person name="Narechania A."/>
            <person name="Otillar R.P."/>
            <person name="Penning B.W."/>
            <person name="Salamov A.A."/>
            <person name="Wang Y."/>
            <person name="Zhang L."/>
            <person name="Carpita N.C."/>
            <person name="Freeling M."/>
            <person name="Gingle A.R."/>
            <person name="Hash C.T."/>
            <person name="Keller B."/>
            <person name="Klein P."/>
            <person name="Kresovich S."/>
            <person name="McCann M.C."/>
            <person name="Ming R."/>
            <person name="Peterson D.G."/>
            <person name="Mehboob-ur-Rahman"/>
            <person name="Ware D."/>
            <person name="Westhoff P."/>
            <person name="Mayer K.F."/>
            <person name="Messing J."/>
            <person name="Rokhsar D.S."/>
        </authorList>
    </citation>
    <scope>NUCLEOTIDE SEQUENCE [LARGE SCALE GENOMIC DNA]</scope>
    <source>
        <strain evidence="2">cv. BTx623</strain>
    </source>
</reference>
<keyword evidence="2" id="KW-1185">Reference proteome</keyword>
<evidence type="ECO:0000313" key="2">
    <source>
        <dbReference type="Proteomes" id="UP000000768"/>
    </source>
</evidence>
<accession>A0A1W0VU43</accession>
<dbReference type="Proteomes" id="UP000000768">
    <property type="component" value="Chromosome 10"/>
</dbReference>
<reference evidence="2" key="2">
    <citation type="journal article" date="2018" name="Plant J.">
        <title>The Sorghum bicolor reference genome: improved assembly, gene annotations, a transcriptome atlas, and signatures of genome organization.</title>
        <authorList>
            <person name="McCormick R.F."/>
            <person name="Truong S.K."/>
            <person name="Sreedasyam A."/>
            <person name="Jenkins J."/>
            <person name="Shu S."/>
            <person name="Sims D."/>
            <person name="Kennedy M."/>
            <person name="Amirebrahimi M."/>
            <person name="Weers B.D."/>
            <person name="McKinley B."/>
            <person name="Mattison A."/>
            <person name="Morishige D.T."/>
            <person name="Grimwood J."/>
            <person name="Schmutz J."/>
            <person name="Mullet J.E."/>
        </authorList>
    </citation>
    <scope>NUCLEOTIDE SEQUENCE [LARGE SCALE GENOMIC DNA]</scope>
    <source>
        <strain evidence="2">cv. BTx623</strain>
    </source>
</reference>
<organism evidence="1 2">
    <name type="scientific">Sorghum bicolor</name>
    <name type="common">Sorghum</name>
    <name type="synonym">Sorghum vulgare</name>
    <dbReference type="NCBI Taxonomy" id="4558"/>
    <lineage>
        <taxon>Eukaryota</taxon>
        <taxon>Viridiplantae</taxon>
        <taxon>Streptophyta</taxon>
        <taxon>Embryophyta</taxon>
        <taxon>Tracheophyta</taxon>
        <taxon>Spermatophyta</taxon>
        <taxon>Magnoliopsida</taxon>
        <taxon>Liliopsida</taxon>
        <taxon>Poales</taxon>
        <taxon>Poaceae</taxon>
        <taxon>PACMAD clade</taxon>
        <taxon>Panicoideae</taxon>
        <taxon>Andropogonodae</taxon>
        <taxon>Andropogoneae</taxon>
        <taxon>Sorghinae</taxon>
        <taxon>Sorghum</taxon>
    </lineage>
</organism>
<protein>
    <submittedName>
        <fullName evidence="1">Uncharacterized protein</fullName>
    </submittedName>
</protein>
<name>A0A1W0VU43_SORBI</name>
<dbReference type="Gramene" id="OQU76781">
    <property type="protein sequence ID" value="OQU76781"/>
    <property type="gene ID" value="SORBI_3010G207325"/>
</dbReference>
<dbReference type="AlphaFoldDB" id="A0A1W0VU43"/>